<gene>
    <name evidence="1" type="ORF">CA54_18770</name>
</gene>
<keyword evidence="2" id="KW-1185">Reference proteome</keyword>
<reference evidence="1 2" key="1">
    <citation type="submission" date="2019-02" db="EMBL/GenBank/DDBJ databases">
        <title>Deep-cultivation of Planctomycetes and their phenomic and genomic characterization uncovers novel biology.</title>
        <authorList>
            <person name="Wiegand S."/>
            <person name="Jogler M."/>
            <person name="Boedeker C."/>
            <person name="Pinto D."/>
            <person name="Vollmers J."/>
            <person name="Rivas-Marin E."/>
            <person name="Kohn T."/>
            <person name="Peeters S.H."/>
            <person name="Heuer A."/>
            <person name="Rast P."/>
            <person name="Oberbeckmann S."/>
            <person name="Bunk B."/>
            <person name="Jeske O."/>
            <person name="Meyerdierks A."/>
            <person name="Storesund J.E."/>
            <person name="Kallscheuer N."/>
            <person name="Luecker S."/>
            <person name="Lage O.M."/>
            <person name="Pohl T."/>
            <person name="Merkel B.J."/>
            <person name="Hornburger P."/>
            <person name="Mueller R.-W."/>
            <person name="Bruemmer F."/>
            <person name="Labrenz M."/>
            <person name="Spormann A.M."/>
            <person name="Op Den Camp H."/>
            <person name="Overmann J."/>
            <person name="Amann R."/>
            <person name="Jetten M.S.M."/>
            <person name="Mascher T."/>
            <person name="Medema M.H."/>
            <person name="Devos D.P."/>
            <person name="Kaster A.-K."/>
            <person name="Ovreas L."/>
            <person name="Rohde M."/>
            <person name="Galperin M.Y."/>
            <person name="Jogler C."/>
        </authorList>
    </citation>
    <scope>NUCLEOTIDE SEQUENCE [LARGE SCALE GENOMIC DNA]</scope>
    <source>
        <strain evidence="1 2">CA54</strain>
    </source>
</reference>
<organism evidence="1 2">
    <name type="scientific">Symmachiella macrocystis</name>
    <dbReference type="NCBI Taxonomy" id="2527985"/>
    <lineage>
        <taxon>Bacteria</taxon>
        <taxon>Pseudomonadati</taxon>
        <taxon>Planctomycetota</taxon>
        <taxon>Planctomycetia</taxon>
        <taxon>Planctomycetales</taxon>
        <taxon>Planctomycetaceae</taxon>
        <taxon>Symmachiella</taxon>
    </lineage>
</organism>
<dbReference type="EMBL" id="SJPP01000001">
    <property type="protein sequence ID" value="TWU13051.1"/>
    <property type="molecule type" value="Genomic_DNA"/>
</dbReference>
<sequence>MPVFRKYRTHGKSHWQSQWHPILVINRDEALNSLGAPCTTASRRFGGLGLTPVNLRFICVQSVAKNPHHHSLAFRSYALFAENSSAQCGEIADDFRGGAAF</sequence>
<dbReference type="Proteomes" id="UP000320735">
    <property type="component" value="Unassembled WGS sequence"/>
</dbReference>
<accession>A0A5C6BNN7</accession>
<evidence type="ECO:0000313" key="1">
    <source>
        <dbReference type="EMBL" id="TWU13051.1"/>
    </source>
</evidence>
<name>A0A5C6BNN7_9PLAN</name>
<protein>
    <submittedName>
        <fullName evidence="1">Uncharacterized protein</fullName>
    </submittedName>
</protein>
<proteinExistence type="predicted"/>
<comment type="caution">
    <text evidence="1">The sequence shown here is derived from an EMBL/GenBank/DDBJ whole genome shotgun (WGS) entry which is preliminary data.</text>
</comment>
<evidence type="ECO:0000313" key="2">
    <source>
        <dbReference type="Proteomes" id="UP000320735"/>
    </source>
</evidence>
<dbReference type="AlphaFoldDB" id="A0A5C6BNN7"/>